<keyword evidence="2" id="KW-0863">Zinc-finger</keyword>
<dbReference type="EMBL" id="MN738876">
    <property type="protein sequence ID" value="QHT29344.1"/>
    <property type="molecule type" value="Genomic_DNA"/>
</dbReference>
<keyword evidence="1" id="KW-0479">Metal-binding</keyword>
<dbReference type="PROSITE" id="PS50103">
    <property type="entry name" value="ZF_C3H1"/>
    <property type="match status" value="1"/>
</dbReference>
<dbReference type="InterPro" id="IPR036855">
    <property type="entry name" value="Znf_CCCH_sf"/>
</dbReference>
<dbReference type="Gene3D" id="4.10.1000.10">
    <property type="entry name" value="Zinc finger, CCCH-type"/>
    <property type="match status" value="1"/>
</dbReference>
<name>A0A6C0EJJ3_9ZZZZ</name>
<sequence>MSNPQTDRNICKFFILGKCRRGDGCQWTHTTNQCQQKDCDVYTTHKLCFKCTKKEREAKKAAYEKKLNEEGYPCVNHYDPYTKKTGSCRGYTLNGDYCNECFEDAKQYILGPCRNRDCSRRVMGARGYCSNDCAKQHKKGK</sequence>
<dbReference type="SUPFAM" id="SSF90229">
    <property type="entry name" value="CCCH zinc finger"/>
    <property type="match status" value="1"/>
</dbReference>
<accession>A0A6C0EJJ3</accession>
<evidence type="ECO:0000256" key="1">
    <source>
        <dbReference type="ARBA" id="ARBA00022723"/>
    </source>
</evidence>
<reference evidence="5" key="1">
    <citation type="journal article" date="2020" name="Nature">
        <title>Giant virus diversity and host interactions through global metagenomics.</title>
        <authorList>
            <person name="Schulz F."/>
            <person name="Roux S."/>
            <person name="Paez-Espino D."/>
            <person name="Jungbluth S."/>
            <person name="Walsh D.A."/>
            <person name="Denef V.J."/>
            <person name="McMahon K.D."/>
            <person name="Konstantinidis K.T."/>
            <person name="Eloe-Fadrosh E.A."/>
            <person name="Kyrpides N.C."/>
            <person name="Woyke T."/>
        </authorList>
    </citation>
    <scope>NUCLEOTIDE SEQUENCE</scope>
    <source>
        <strain evidence="5">GVMAG-M-3300005589-24</strain>
    </source>
</reference>
<feature type="domain" description="C3H1-type" evidence="4">
    <location>
        <begin position="5"/>
        <end position="32"/>
    </location>
</feature>
<dbReference type="InterPro" id="IPR000571">
    <property type="entry name" value="Znf_CCCH"/>
</dbReference>
<proteinExistence type="predicted"/>
<evidence type="ECO:0000256" key="2">
    <source>
        <dbReference type="ARBA" id="ARBA00022771"/>
    </source>
</evidence>
<organism evidence="5">
    <name type="scientific">viral metagenome</name>
    <dbReference type="NCBI Taxonomy" id="1070528"/>
    <lineage>
        <taxon>unclassified sequences</taxon>
        <taxon>metagenomes</taxon>
        <taxon>organismal metagenomes</taxon>
    </lineage>
</organism>
<evidence type="ECO:0000259" key="4">
    <source>
        <dbReference type="PROSITE" id="PS50103"/>
    </source>
</evidence>
<dbReference type="AlphaFoldDB" id="A0A6C0EJJ3"/>
<evidence type="ECO:0000256" key="3">
    <source>
        <dbReference type="ARBA" id="ARBA00022833"/>
    </source>
</evidence>
<keyword evidence="3" id="KW-0862">Zinc</keyword>
<dbReference type="GO" id="GO:0008270">
    <property type="term" value="F:zinc ion binding"/>
    <property type="evidence" value="ECO:0007669"/>
    <property type="project" value="UniProtKB-KW"/>
</dbReference>
<evidence type="ECO:0000313" key="5">
    <source>
        <dbReference type="EMBL" id="QHT29344.1"/>
    </source>
</evidence>
<protein>
    <recommendedName>
        <fullName evidence="4">C3H1-type domain-containing protein</fullName>
    </recommendedName>
</protein>